<dbReference type="OrthoDB" id="9790372at2"/>
<keyword evidence="2" id="KW-1185">Reference proteome</keyword>
<reference evidence="2" key="1">
    <citation type="submission" date="2007-10" db="EMBL/GenBank/DDBJ databases">
        <title>Complete genome of Alkaliphilus oremlandii OhILAs.</title>
        <authorList>
            <person name="Copeland A."/>
            <person name="Lucas S."/>
            <person name="Lapidus A."/>
            <person name="Barry K."/>
            <person name="Detter J.C."/>
            <person name="Glavina del Rio T."/>
            <person name="Hammon N."/>
            <person name="Israni S."/>
            <person name="Dalin E."/>
            <person name="Tice H."/>
            <person name="Pitluck S."/>
            <person name="Chain P."/>
            <person name="Malfatti S."/>
            <person name="Shin M."/>
            <person name="Vergez L."/>
            <person name="Schmutz J."/>
            <person name="Larimer F."/>
            <person name="Land M."/>
            <person name="Hauser L."/>
            <person name="Kyrpides N."/>
            <person name="Mikhailova N."/>
            <person name="Stolz J.F."/>
            <person name="Dawson A."/>
            <person name="Fisher E."/>
            <person name="Crable B."/>
            <person name="Perera E."/>
            <person name="Lisak J."/>
            <person name="Ranganathan M."/>
            <person name="Basu P."/>
            <person name="Richardson P."/>
        </authorList>
    </citation>
    <scope>NUCLEOTIDE SEQUENCE [LARGE SCALE GENOMIC DNA]</scope>
    <source>
        <strain evidence="2">OhILAs</strain>
    </source>
</reference>
<organism evidence="1 2">
    <name type="scientific">Alkaliphilus oremlandii (strain OhILAs)</name>
    <name type="common">Clostridium oremlandii (strain OhILAs)</name>
    <dbReference type="NCBI Taxonomy" id="350688"/>
    <lineage>
        <taxon>Bacteria</taxon>
        <taxon>Bacillati</taxon>
        <taxon>Bacillota</taxon>
        <taxon>Clostridia</taxon>
        <taxon>Peptostreptococcales</taxon>
        <taxon>Natronincolaceae</taxon>
        <taxon>Alkaliphilus</taxon>
    </lineage>
</organism>
<dbReference type="RefSeq" id="WP_012159304.1">
    <property type="nucleotide sequence ID" value="NC_009922.1"/>
</dbReference>
<dbReference type="PANTHER" id="PTHR34374">
    <property type="entry name" value="LARGE RIBOSOMAL RNA SUBUNIT ACCUMULATION PROTEIN YCED HOMOLOG 1, CHLOROPLASTIC"/>
    <property type="match status" value="1"/>
</dbReference>
<gene>
    <name evidence="1" type="ordered locus">Clos_1448</name>
</gene>
<evidence type="ECO:0000313" key="1">
    <source>
        <dbReference type="EMBL" id="ABW18992.1"/>
    </source>
</evidence>
<protein>
    <recommendedName>
        <fullName evidence="3">DUF177 domain-containing protein</fullName>
    </recommendedName>
</protein>
<dbReference type="InterPro" id="IPR003772">
    <property type="entry name" value="YceD"/>
</dbReference>
<dbReference type="PANTHER" id="PTHR34374:SF1">
    <property type="entry name" value="LARGE RIBOSOMAL RNA SUBUNIT ACCUMULATION PROTEIN YCED HOMOLOG 1, CHLOROPLASTIC"/>
    <property type="match status" value="1"/>
</dbReference>
<accession>A8MHA5</accession>
<dbReference type="STRING" id="350688.Clos_1448"/>
<dbReference type="KEGG" id="aoe:Clos_1448"/>
<dbReference type="eggNOG" id="COG1399">
    <property type="taxonomic scope" value="Bacteria"/>
</dbReference>
<dbReference type="Proteomes" id="UP000000269">
    <property type="component" value="Chromosome"/>
</dbReference>
<evidence type="ECO:0000313" key="2">
    <source>
        <dbReference type="Proteomes" id="UP000000269"/>
    </source>
</evidence>
<proteinExistence type="predicted"/>
<name>A8MHA5_ALKOO</name>
<dbReference type="HOGENOM" id="CLU_100236_1_1_9"/>
<dbReference type="AlphaFoldDB" id="A8MHA5"/>
<dbReference type="Pfam" id="PF02620">
    <property type="entry name" value="YceD"/>
    <property type="match status" value="1"/>
</dbReference>
<dbReference type="EMBL" id="CP000853">
    <property type="protein sequence ID" value="ABW18992.1"/>
    <property type="molecule type" value="Genomic_DNA"/>
</dbReference>
<evidence type="ECO:0008006" key="3">
    <source>
        <dbReference type="Google" id="ProtNLM"/>
    </source>
</evidence>
<sequence>MKIDIDSIKKGGQNTLDLNFALDLNTIDYYGDVMNLISPVDVNGKIYVIDDRLYINLSITADMQADCSRCLEPFTYSFKSSVNAEFVHESLSNQNGEEPDEDIIYYRESTVDLDELIKENMIMNIPMKLVCHKGCKGLCSNCGEKIEGHSCDCEIQESKEEYLDPRLAKLKELLEQD</sequence>